<feature type="site" description="Important for substrate specificity" evidence="5">
    <location>
        <position position="74"/>
    </location>
</feature>
<keyword evidence="3 5" id="KW-0378">Hydrolase</keyword>
<dbReference type="Gene3D" id="3.90.950.10">
    <property type="match status" value="1"/>
</dbReference>
<proteinExistence type="inferred from homology"/>
<dbReference type="HAMAP" id="MF_00528">
    <property type="entry name" value="Maf"/>
    <property type="match status" value="1"/>
</dbReference>
<keyword evidence="4 5" id="KW-0546">Nucleotide metabolism</keyword>
<organism evidence="6 7">
    <name type="scientific">Sinimarinibacterium thermocellulolyticum</name>
    <dbReference type="NCBI Taxonomy" id="3170016"/>
    <lineage>
        <taxon>Bacteria</taxon>
        <taxon>Pseudomonadati</taxon>
        <taxon>Pseudomonadota</taxon>
        <taxon>Gammaproteobacteria</taxon>
        <taxon>Nevskiales</taxon>
        <taxon>Nevskiaceae</taxon>
        <taxon>Sinimarinibacterium</taxon>
    </lineage>
</organism>
<accession>A0ABV2AB79</accession>
<dbReference type="InterPro" id="IPR029001">
    <property type="entry name" value="ITPase-like_fam"/>
</dbReference>
<reference evidence="6 7" key="1">
    <citation type="submission" date="2024-06" db="EMBL/GenBank/DDBJ databases">
        <authorList>
            <person name="Li Z."/>
            <person name="Jiang Y."/>
        </authorList>
    </citation>
    <scope>NUCLEOTIDE SEQUENCE [LARGE SCALE GENOMIC DNA]</scope>
    <source>
        <strain evidence="6 7">HSW-8</strain>
    </source>
</reference>
<comment type="cofactor">
    <cofactor evidence="5">
        <name>a divalent metal cation</name>
        <dbReference type="ChEBI" id="CHEBI:60240"/>
    </cofactor>
</comment>
<dbReference type="SUPFAM" id="SSF52972">
    <property type="entry name" value="ITPase-like"/>
    <property type="match status" value="1"/>
</dbReference>
<evidence type="ECO:0000256" key="2">
    <source>
        <dbReference type="ARBA" id="ARBA00022490"/>
    </source>
</evidence>
<dbReference type="RefSeq" id="WP_352889555.1">
    <property type="nucleotide sequence ID" value="NZ_JBEPIJ010000010.1"/>
</dbReference>
<keyword evidence="7" id="KW-1185">Reference proteome</keyword>
<dbReference type="EMBL" id="JBEPIJ010000010">
    <property type="protein sequence ID" value="MES0874409.1"/>
    <property type="molecule type" value="Genomic_DNA"/>
</dbReference>
<feature type="site" description="Important for substrate specificity" evidence="5">
    <location>
        <position position="156"/>
    </location>
</feature>
<dbReference type="PANTHER" id="PTHR43213">
    <property type="entry name" value="BIFUNCTIONAL DTTP/UTP PYROPHOSPHATASE/METHYLTRANSFERASE PROTEIN-RELATED"/>
    <property type="match status" value="1"/>
</dbReference>
<dbReference type="Proteomes" id="UP001465331">
    <property type="component" value="Unassembled WGS sequence"/>
</dbReference>
<name>A0ABV2AB79_9GAMM</name>
<evidence type="ECO:0000256" key="3">
    <source>
        <dbReference type="ARBA" id="ARBA00022801"/>
    </source>
</evidence>
<gene>
    <name evidence="6" type="ORF">ABSH63_10395</name>
</gene>
<evidence type="ECO:0000313" key="6">
    <source>
        <dbReference type="EMBL" id="MES0874409.1"/>
    </source>
</evidence>
<evidence type="ECO:0000313" key="7">
    <source>
        <dbReference type="Proteomes" id="UP001465331"/>
    </source>
</evidence>
<feature type="site" description="Important for substrate specificity" evidence="5">
    <location>
        <position position="16"/>
    </location>
</feature>
<dbReference type="InterPro" id="IPR003697">
    <property type="entry name" value="Maf-like"/>
</dbReference>
<comment type="subcellular location">
    <subcellularLocation>
        <location evidence="1 5">Cytoplasm</location>
    </subcellularLocation>
</comment>
<sequence length="194" mass="20985">MLKAPPPLLLASSSRYRAELLARLRLAFDTAAPGVDETPQPGENAGALVVRLARAKAAALRHTHPKAWIIGSDQVALIGDEIIGKPGDRERAIRQLCAASGREVRFLTAVSLSTPTAETHAIETTTVHFRDLSRDQIERYLDAEPAYDCAGSFKCEGYGITLFEAVDSRDPTALIGLPLIALCRLLREAGYPLP</sequence>
<dbReference type="CDD" id="cd00555">
    <property type="entry name" value="Maf"/>
    <property type="match status" value="1"/>
</dbReference>
<keyword evidence="2 5" id="KW-0963">Cytoplasm</keyword>
<comment type="function">
    <text evidence="5">Nucleoside triphosphate pyrophosphatase that hydrolyzes 7-methyl-GTP (m(7)GTP). May have a dual role in cell division arrest and in preventing the incorporation of modified nucleotides into cellular nucleic acids.</text>
</comment>
<evidence type="ECO:0000256" key="1">
    <source>
        <dbReference type="ARBA" id="ARBA00004496"/>
    </source>
</evidence>
<comment type="catalytic activity">
    <reaction evidence="5">
        <text>N(7)-methyl-GTP + H2O = N(7)-methyl-GMP + diphosphate + H(+)</text>
        <dbReference type="Rhea" id="RHEA:58744"/>
        <dbReference type="ChEBI" id="CHEBI:15377"/>
        <dbReference type="ChEBI" id="CHEBI:15378"/>
        <dbReference type="ChEBI" id="CHEBI:33019"/>
        <dbReference type="ChEBI" id="CHEBI:58285"/>
        <dbReference type="ChEBI" id="CHEBI:87133"/>
    </reaction>
</comment>
<dbReference type="NCBIfam" id="TIGR00172">
    <property type="entry name" value="maf"/>
    <property type="match status" value="1"/>
</dbReference>
<comment type="similarity">
    <text evidence="5">Belongs to the Maf family. YceF subfamily.</text>
</comment>
<comment type="caution">
    <text evidence="6">The sequence shown here is derived from an EMBL/GenBank/DDBJ whole genome shotgun (WGS) entry which is preliminary data.</text>
</comment>
<dbReference type="Pfam" id="PF02545">
    <property type="entry name" value="Maf"/>
    <property type="match status" value="1"/>
</dbReference>
<protein>
    <recommendedName>
        <fullName evidence="5">7-methyl-GTP pyrophosphatase</fullName>
        <shortName evidence="5">m(7)GTP pyrophosphatase</shortName>
        <ecNumber evidence="5">3.6.1.-</ecNumber>
    </recommendedName>
</protein>
<dbReference type="EC" id="3.6.1.-" evidence="5"/>
<evidence type="ECO:0000256" key="5">
    <source>
        <dbReference type="HAMAP-Rule" id="MF_00528"/>
    </source>
</evidence>
<evidence type="ECO:0000256" key="4">
    <source>
        <dbReference type="ARBA" id="ARBA00023080"/>
    </source>
</evidence>
<comment type="caution">
    <text evidence="5">Lacks conserved residue(s) required for the propagation of feature annotation.</text>
</comment>
<dbReference type="PANTHER" id="PTHR43213:SF10">
    <property type="entry name" value="7-METHYL-GTP PYROPHOSPHATASE"/>
    <property type="match status" value="1"/>
</dbReference>
<feature type="active site" description="Proton acceptor" evidence="5">
    <location>
        <position position="73"/>
    </location>
</feature>
<dbReference type="PIRSF" id="PIRSF006305">
    <property type="entry name" value="Maf"/>
    <property type="match status" value="1"/>
</dbReference>